<feature type="coiled-coil region" evidence="1">
    <location>
        <begin position="190"/>
        <end position="217"/>
    </location>
</feature>
<evidence type="ECO:0000259" key="4">
    <source>
        <dbReference type="Pfam" id="PF14257"/>
    </source>
</evidence>
<dbReference type="RefSeq" id="WP_380583579.1">
    <property type="nucleotide sequence ID" value="NZ_JBHSQJ010000061.1"/>
</dbReference>
<feature type="domain" description="DUF4349" evidence="4">
    <location>
        <begin position="73"/>
        <end position="288"/>
    </location>
</feature>
<keyword evidence="2" id="KW-0472">Membrane</keyword>
<evidence type="ECO:0000313" key="5">
    <source>
        <dbReference type="EMBL" id="MFC5908566.1"/>
    </source>
</evidence>
<evidence type="ECO:0000313" key="6">
    <source>
        <dbReference type="Proteomes" id="UP001596174"/>
    </source>
</evidence>
<keyword evidence="1" id="KW-0175">Coiled coil</keyword>
<evidence type="ECO:0000256" key="3">
    <source>
        <dbReference type="SAM" id="SignalP"/>
    </source>
</evidence>
<evidence type="ECO:0000256" key="2">
    <source>
        <dbReference type="SAM" id="Phobius"/>
    </source>
</evidence>
<sequence>MIGRGTTVRLVGVLLAAGLAVAGCSESRSAGSSSAAGGAAVDRGAVTSAPSAAPATGKAGAPSAGARTTVTARQVIYTGTVQLSSEDADAALHGAEAVATGLGGYIDAESAFGNGGTEGRTASVTLKIPTASFDTAYRQLLTLGTVVSQQRTAKDVTSDVVDLTSRLKTQRASVDRVRALMAQATSISAIVELESDLTQREADLESMESQLAALQDQVAMSTVTVTIQQPAVAAPAPAKHGRDVWQATGHAIAAGWHALYLVCRGILIALGAIAPFLLILVPVAALIWFLRRRERQAQVPLREEPPTE</sequence>
<feature type="chain" id="PRO_5046478632" evidence="3">
    <location>
        <begin position="23"/>
        <end position="308"/>
    </location>
</feature>
<dbReference type="PROSITE" id="PS51257">
    <property type="entry name" value="PROKAR_LIPOPROTEIN"/>
    <property type="match status" value="1"/>
</dbReference>
<name>A0ABW1G1J0_9ACTN</name>
<feature type="signal peptide" evidence="3">
    <location>
        <begin position="1"/>
        <end position="22"/>
    </location>
</feature>
<dbReference type="Pfam" id="PF14257">
    <property type="entry name" value="DUF4349"/>
    <property type="match status" value="1"/>
</dbReference>
<reference evidence="6" key="1">
    <citation type="journal article" date="2019" name="Int. J. Syst. Evol. Microbiol.">
        <title>The Global Catalogue of Microorganisms (GCM) 10K type strain sequencing project: providing services to taxonomists for standard genome sequencing and annotation.</title>
        <authorList>
            <consortium name="The Broad Institute Genomics Platform"/>
            <consortium name="The Broad Institute Genome Sequencing Center for Infectious Disease"/>
            <person name="Wu L."/>
            <person name="Ma J."/>
        </authorList>
    </citation>
    <scope>NUCLEOTIDE SEQUENCE [LARGE SCALE GENOMIC DNA]</scope>
    <source>
        <strain evidence="6">JCM 4816</strain>
    </source>
</reference>
<keyword evidence="3" id="KW-0732">Signal</keyword>
<keyword evidence="2" id="KW-1133">Transmembrane helix</keyword>
<dbReference type="InterPro" id="IPR025645">
    <property type="entry name" value="DUF4349"/>
</dbReference>
<proteinExistence type="predicted"/>
<dbReference type="EMBL" id="JBHSQJ010000061">
    <property type="protein sequence ID" value="MFC5908566.1"/>
    <property type="molecule type" value="Genomic_DNA"/>
</dbReference>
<keyword evidence="6" id="KW-1185">Reference proteome</keyword>
<feature type="transmembrane region" description="Helical" evidence="2">
    <location>
        <begin position="266"/>
        <end position="290"/>
    </location>
</feature>
<comment type="caution">
    <text evidence="5">The sequence shown here is derived from an EMBL/GenBank/DDBJ whole genome shotgun (WGS) entry which is preliminary data.</text>
</comment>
<gene>
    <name evidence="5" type="ORF">ACFP3V_15255</name>
</gene>
<evidence type="ECO:0000256" key="1">
    <source>
        <dbReference type="SAM" id="Coils"/>
    </source>
</evidence>
<keyword evidence="2" id="KW-0812">Transmembrane</keyword>
<dbReference type="Proteomes" id="UP001596174">
    <property type="component" value="Unassembled WGS sequence"/>
</dbReference>
<protein>
    <submittedName>
        <fullName evidence="5">DUF4349 domain-containing protein</fullName>
    </submittedName>
</protein>
<organism evidence="5 6">
    <name type="scientific">Streptacidiphilus monticola</name>
    <dbReference type="NCBI Taxonomy" id="2161674"/>
    <lineage>
        <taxon>Bacteria</taxon>
        <taxon>Bacillati</taxon>
        <taxon>Actinomycetota</taxon>
        <taxon>Actinomycetes</taxon>
        <taxon>Kitasatosporales</taxon>
        <taxon>Streptomycetaceae</taxon>
        <taxon>Streptacidiphilus</taxon>
    </lineage>
</organism>
<accession>A0ABW1G1J0</accession>